<proteinExistence type="predicted"/>
<name>A0A0E9PWZ6_ANGAN</name>
<evidence type="ECO:0000313" key="1">
    <source>
        <dbReference type="EMBL" id="JAH09146.1"/>
    </source>
</evidence>
<reference evidence="1" key="2">
    <citation type="journal article" date="2015" name="Fish Shellfish Immunol.">
        <title>Early steps in the European eel (Anguilla anguilla)-Vibrio vulnificus interaction in the gills: Role of the RtxA13 toxin.</title>
        <authorList>
            <person name="Callol A."/>
            <person name="Pajuelo D."/>
            <person name="Ebbesson L."/>
            <person name="Teles M."/>
            <person name="MacKenzie S."/>
            <person name="Amaro C."/>
        </authorList>
    </citation>
    <scope>NUCLEOTIDE SEQUENCE</scope>
</reference>
<dbReference type="AlphaFoldDB" id="A0A0E9PWZ6"/>
<sequence length="38" mass="4681">MYRFKKRISRSTLTTRVCLVLAPWVRSGEFRSRRRTHK</sequence>
<accession>A0A0E9PWZ6</accession>
<reference evidence="1" key="1">
    <citation type="submission" date="2014-11" db="EMBL/GenBank/DDBJ databases">
        <authorList>
            <person name="Amaro Gonzalez C."/>
        </authorList>
    </citation>
    <scope>NUCLEOTIDE SEQUENCE</scope>
</reference>
<protein>
    <submittedName>
        <fullName evidence="1">Uncharacterized protein</fullName>
    </submittedName>
</protein>
<dbReference type="EMBL" id="GBXM01099431">
    <property type="protein sequence ID" value="JAH09146.1"/>
    <property type="molecule type" value="Transcribed_RNA"/>
</dbReference>
<organism evidence="1">
    <name type="scientific">Anguilla anguilla</name>
    <name type="common">European freshwater eel</name>
    <name type="synonym">Muraena anguilla</name>
    <dbReference type="NCBI Taxonomy" id="7936"/>
    <lineage>
        <taxon>Eukaryota</taxon>
        <taxon>Metazoa</taxon>
        <taxon>Chordata</taxon>
        <taxon>Craniata</taxon>
        <taxon>Vertebrata</taxon>
        <taxon>Euteleostomi</taxon>
        <taxon>Actinopterygii</taxon>
        <taxon>Neopterygii</taxon>
        <taxon>Teleostei</taxon>
        <taxon>Anguilliformes</taxon>
        <taxon>Anguillidae</taxon>
        <taxon>Anguilla</taxon>
    </lineage>
</organism>